<sequence>MRIEINPNGIWYHGSNNIFSELRKGSTITQWRELAEAFSHQPLSLGYDDDGLIQHNGTEKGYLYIIDESIKVGKDVYQHPGTTMDLNAEFLTNRPLRVKLIKEL</sequence>
<keyword evidence="2" id="KW-1185">Reference proteome</keyword>
<reference evidence="1 2" key="1">
    <citation type="submission" date="2016-10" db="EMBL/GenBank/DDBJ databases">
        <authorList>
            <person name="de Groot N.N."/>
        </authorList>
    </citation>
    <scope>NUCLEOTIDE SEQUENCE [LARGE SCALE GENOMIC DNA]</scope>
    <source>
        <strain evidence="1 2">743A</strain>
    </source>
</reference>
<dbReference type="OrthoDB" id="2002812at2"/>
<accession>A0A1I6LKA1</accession>
<evidence type="ECO:0000313" key="2">
    <source>
        <dbReference type="Proteomes" id="UP000199659"/>
    </source>
</evidence>
<dbReference type="RefSeq" id="WP_092563422.1">
    <property type="nucleotide sequence ID" value="NZ_FOYZ01000017.1"/>
</dbReference>
<proteinExistence type="predicted"/>
<name>A0A1I6LKA1_9FIRM</name>
<gene>
    <name evidence="1" type="ORF">SAMN05661086_03353</name>
</gene>
<evidence type="ECO:0000313" key="1">
    <source>
        <dbReference type="EMBL" id="SFS03904.1"/>
    </source>
</evidence>
<protein>
    <submittedName>
        <fullName evidence="1">Uncharacterized protein</fullName>
    </submittedName>
</protein>
<organism evidence="1 2">
    <name type="scientific">Anaeromicropila populeti</name>
    <dbReference type="NCBI Taxonomy" id="37658"/>
    <lineage>
        <taxon>Bacteria</taxon>
        <taxon>Bacillati</taxon>
        <taxon>Bacillota</taxon>
        <taxon>Clostridia</taxon>
        <taxon>Lachnospirales</taxon>
        <taxon>Lachnospiraceae</taxon>
        <taxon>Anaeromicropila</taxon>
    </lineage>
</organism>
<dbReference type="AlphaFoldDB" id="A0A1I6LKA1"/>
<dbReference type="EMBL" id="FOYZ01000017">
    <property type="protein sequence ID" value="SFS03904.1"/>
    <property type="molecule type" value="Genomic_DNA"/>
</dbReference>
<dbReference type="Proteomes" id="UP000199659">
    <property type="component" value="Unassembled WGS sequence"/>
</dbReference>